<dbReference type="InterPro" id="IPR019800">
    <property type="entry name" value="Glyco_hydro_3_AS"/>
</dbReference>
<dbReference type="EMBL" id="CP000492">
    <property type="protein sequence ID" value="ABL66487.1"/>
    <property type="molecule type" value="Genomic_DNA"/>
</dbReference>
<dbReference type="GO" id="GO:0005975">
    <property type="term" value="P:carbohydrate metabolic process"/>
    <property type="evidence" value="ECO:0007669"/>
    <property type="project" value="InterPro"/>
</dbReference>
<dbReference type="SUPFAM" id="SSF51445">
    <property type="entry name" value="(Trans)glycosidases"/>
    <property type="match status" value="1"/>
</dbReference>
<keyword evidence="4 8" id="KW-0378">Hydrolase</keyword>
<feature type="domain" description="Glycoside hydrolase family 3 N-terminal" evidence="7">
    <location>
        <begin position="62"/>
        <end position="381"/>
    </location>
</feature>
<evidence type="ECO:0000256" key="4">
    <source>
        <dbReference type="ARBA" id="ARBA00022801"/>
    </source>
</evidence>
<dbReference type="CAZy" id="GH3">
    <property type="family name" value="Glycoside Hydrolase Family 3"/>
</dbReference>
<dbReference type="InterPro" id="IPR017853">
    <property type="entry name" value="GH"/>
</dbReference>
<evidence type="ECO:0000313" key="9">
    <source>
        <dbReference type="Proteomes" id="UP000008701"/>
    </source>
</evidence>
<evidence type="ECO:0000259" key="7">
    <source>
        <dbReference type="Pfam" id="PF00933"/>
    </source>
</evidence>
<dbReference type="InterPro" id="IPR036881">
    <property type="entry name" value="Glyco_hydro_3_C_sf"/>
</dbReference>
<keyword evidence="5" id="KW-0326">Glycosidase</keyword>
<dbReference type="HOGENOM" id="CLU_008392_5_3_10"/>
<dbReference type="KEGG" id="cph:Cpha266_2499"/>
<keyword evidence="9" id="KW-1185">Reference proteome</keyword>
<keyword evidence="6" id="KW-0732">Signal</keyword>
<evidence type="ECO:0000256" key="3">
    <source>
        <dbReference type="ARBA" id="ARBA00012663"/>
    </source>
</evidence>
<sequence length="589" mass="63713" precursor="true">MNKTPIRTIAIAILFLIAAGSISADAFGKSKSKSKPSFSKWQAQSIFSFSDSKTEKTLKQMTLSEKIGQMIIAQTEARSGITTDRATQQLGRLVQEGKVGGIMFMKGDAFSAALLSNYFQSLTARPLLMSADMERGLAMRLSGATEFPPNMALAATKETKFAFEMAKAIAKEARIVGIHQNYAPTVDLNINPANPIINTRSFSDNPALAIAMSNAVIEGLQSNGIAATAKHFPGHGDVTVDSHLSLPVLNADRARLDAYELQPFKAAIDQGIISIMTGHLAVPKLTGTMEPASISKTIVTDLLRKDLGFTGLIITDAMNMKALYNGNNVAEISVKAVQAGNDLLLFSPDPELAHNAILNAVENGVIPRENIDASVRRILQLKHWLEIEHRKLVDLNSVMDNISPSAHRDLAEKITRNSITIAQNANNVIPLKIGSSSGNILSIILQDKSNSETGKHYIDEINRYYPASHLRIDPKSDDQTFAAALELASKAPAVVISSYVQVFSGSGTLKLTLKQQEFIHKLAQSLPAGKPLIFISFGTPYLINAFPEIHAHLCAYAANETSETYAVKALRGELSPTGTLPVSLQRNSR</sequence>
<dbReference type="RefSeq" id="WP_011746264.1">
    <property type="nucleotide sequence ID" value="NC_008639.1"/>
</dbReference>
<dbReference type="Proteomes" id="UP000008701">
    <property type="component" value="Chromosome"/>
</dbReference>
<feature type="signal peptide" evidence="6">
    <location>
        <begin position="1"/>
        <end position="26"/>
    </location>
</feature>
<feature type="chain" id="PRO_5002632623" description="beta-N-acetylhexosaminidase" evidence="6">
    <location>
        <begin position="27"/>
        <end position="589"/>
    </location>
</feature>
<reference evidence="8 9" key="1">
    <citation type="submission" date="2006-12" db="EMBL/GenBank/DDBJ databases">
        <title>Complete sequence of Chlorobium phaeobacteroides DSM 266.</title>
        <authorList>
            <consortium name="US DOE Joint Genome Institute"/>
            <person name="Copeland A."/>
            <person name="Lucas S."/>
            <person name="Lapidus A."/>
            <person name="Barry K."/>
            <person name="Detter J.C."/>
            <person name="Glavina del Rio T."/>
            <person name="Hammon N."/>
            <person name="Israni S."/>
            <person name="Pitluck S."/>
            <person name="Goltsman E."/>
            <person name="Schmutz J."/>
            <person name="Larimer F."/>
            <person name="Land M."/>
            <person name="Hauser L."/>
            <person name="Mikhailova N."/>
            <person name="Li T."/>
            <person name="Overmann J."/>
            <person name="Bryant D.A."/>
            <person name="Richardson P."/>
        </authorList>
    </citation>
    <scope>NUCLEOTIDE SEQUENCE [LARGE SCALE GENOMIC DNA]</scope>
    <source>
        <strain evidence="8 9">DSM 266</strain>
    </source>
</reference>
<organism evidence="8 9">
    <name type="scientific">Chlorobium phaeobacteroides (strain DSM 266 / SMG 266 / 2430)</name>
    <dbReference type="NCBI Taxonomy" id="290317"/>
    <lineage>
        <taxon>Bacteria</taxon>
        <taxon>Pseudomonadati</taxon>
        <taxon>Chlorobiota</taxon>
        <taxon>Chlorobiia</taxon>
        <taxon>Chlorobiales</taxon>
        <taxon>Chlorobiaceae</taxon>
        <taxon>Chlorobium/Pelodictyon group</taxon>
        <taxon>Chlorobium</taxon>
    </lineage>
</organism>
<dbReference type="PANTHER" id="PTHR30480:SF13">
    <property type="entry name" value="BETA-HEXOSAMINIDASE"/>
    <property type="match status" value="1"/>
</dbReference>
<dbReference type="STRING" id="290317.Cpha266_2499"/>
<dbReference type="SUPFAM" id="SSF52279">
    <property type="entry name" value="Beta-D-glucan exohydrolase, C-terminal domain"/>
    <property type="match status" value="1"/>
</dbReference>
<dbReference type="InterPro" id="IPR001764">
    <property type="entry name" value="Glyco_hydro_3_N"/>
</dbReference>
<evidence type="ECO:0000256" key="6">
    <source>
        <dbReference type="SAM" id="SignalP"/>
    </source>
</evidence>
<evidence type="ECO:0000256" key="5">
    <source>
        <dbReference type="ARBA" id="ARBA00023295"/>
    </source>
</evidence>
<evidence type="ECO:0000256" key="2">
    <source>
        <dbReference type="ARBA" id="ARBA00005336"/>
    </source>
</evidence>
<gene>
    <name evidence="8" type="ordered locus">Cpha266_2499</name>
</gene>
<dbReference type="GO" id="GO:0004563">
    <property type="term" value="F:beta-N-acetylhexosaminidase activity"/>
    <property type="evidence" value="ECO:0007669"/>
    <property type="project" value="UniProtKB-EC"/>
</dbReference>
<dbReference type="eggNOG" id="COG1472">
    <property type="taxonomic scope" value="Bacteria"/>
</dbReference>
<comment type="similarity">
    <text evidence="2">Belongs to the glycosyl hydrolase 3 family.</text>
</comment>
<dbReference type="Gene3D" id="3.20.20.300">
    <property type="entry name" value="Glycoside hydrolase, family 3, N-terminal domain"/>
    <property type="match status" value="1"/>
</dbReference>
<dbReference type="EC" id="3.2.1.52" evidence="3"/>
<evidence type="ECO:0000256" key="1">
    <source>
        <dbReference type="ARBA" id="ARBA00001231"/>
    </source>
</evidence>
<dbReference type="Pfam" id="PF00933">
    <property type="entry name" value="Glyco_hydro_3"/>
    <property type="match status" value="1"/>
</dbReference>
<dbReference type="PROSITE" id="PS00775">
    <property type="entry name" value="GLYCOSYL_HYDROL_F3"/>
    <property type="match status" value="1"/>
</dbReference>
<dbReference type="AlphaFoldDB" id="A1BJB0"/>
<dbReference type="Gene3D" id="3.40.50.1700">
    <property type="entry name" value="Glycoside hydrolase family 3 C-terminal domain"/>
    <property type="match status" value="1"/>
</dbReference>
<dbReference type="GO" id="GO:0009254">
    <property type="term" value="P:peptidoglycan turnover"/>
    <property type="evidence" value="ECO:0007669"/>
    <property type="project" value="TreeGrafter"/>
</dbReference>
<comment type="catalytic activity">
    <reaction evidence="1">
        <text>Hydrolysis of terminal non-reducing N-acetyl-D-hexosamine residues in N-acetyl-beta-D-hexosaminides.</text>
        <dbReference type="EC" id="3.2.1.52"/>
    </reaction>
</comment>
<proteinExistence type="inferred from homology"/>
<evidence type="ECO:0000313" key="8">
    <source>
        <dbReference type="EMBL" id="ABL66487.1"/>
    </source>
</evidence>
<name>A1BJB0_CHLPD</name>
<dbReference type="PANTHER" id="PTHR30480">
    <property type="entry name" value="BETA-HEXOSAMINIDASE-RELATED"/>
    <property type="match status" value="1"/>
</dbReference>
<dbReference type="OrthoDB" id="9805821at2"/>
<accession>A1BJB0</accession>
<dbReference type="InterPro" id="IPR050226">
    <property type="entry name" value="NagZ_Beta-hexosaminidase"/>
</dbReference>
<protein>
    <recommendedName>
        <fullName evidence="3">beta-N-acetylhexosaminidase</fullName>
        <ecNumber evidence="3">3.2.1.52</ecNumber>
    </recommendedName>
</protein>
<dbReference type="PRINTS" id="PR00133">
    <property type="entry name" value="GLHYDRLASE3"/>
</dbReference>
<dbReference type="InterPro" id="IPR036962">
    <property type="entry name" value="Glyco_hydro_3_N_sf"/>
</dbReference>